<sequence>MAMTDRVEVDPDLLRRAARTTEGVHDRIKALRVRLASSTAALGEPWGDDKIGTTFEQGPPGYAESRDSALGALDGVATTLAQIRDVENDSADYLAAQERANESMFR</sequence>
<dbReference type="InterPro" id="IPR036689">
    <property type="entry name" value="ESAT-6-like_sf"/>
</dbReference>
<accession>A0A366DHX4</accession>
<dbReference type="SUPFAM" id="SSF140453">
    <property type="entry name" value="EsxAB dimer-like"/>
    <property type="match status" value="1"/>
</dbReference>
<gene>
    <name evidence="1" type="ORF">DFR74_108159</name>
</gene>
<dbReference type="EMBL" id="QNRE01000008">
    <property type="protein sequence ID" value="RBO88934.1"/>
    <property type="molecule type" value="Genomic_DNA"/>
</dbReference>
<keyword evidence="2" id="KW-1185">Reference proteome</keyword>
<dbReference type="AlphaFoldDB" id="A0A366DHX4"/>
<comment type="caution">
    <text evidence="1">The sequence shown here is derived from an EMBL/GenBank/DDBJ whole genome shotgun (WGS) entry which is preliminary data.</text>
</comment>
<dbReference type="Gene3D" id="1.10.287.1060">
    <property type="entry name" value="ESAT-6-like"/>
    <property type="match status" value="1"/>
</dbReference>
<evidence type="ECO:0008006" key="3">
    <source>
        <dbReference type="Google" id="ProtNLM"/>
    </source>
</evidence>
<name>A0A366DHX4_9NOCA</name>
<dbReference type="Proteomes" id="UP000252586">
    <property type="component" value="Unassembled WGS sequence"/>
</dbReference>
<reference evidence="1 2" key="1">
    <citation type="submission" date="2018-06" db="EMBL/GenBank/DDBJ databases">
        <title>Genomic Encyclopedia of Type Strains, Phase IV (KMG-IV): sequencing the most valuable type-strain genomes for metagenomic binning, comparative biology and taxonomic classification.</title>
        <authorList>
            <person name="Goeker M."/>
        </authorList>
    </citation>
    <scope>NUCLEOTIDE SEQUENCE [LARGE SCALE GENOMIC DNA]</scope>
    <source>
        <strain evidence="1 2">DSM 44599</strain>
    </source>
</reference>
<proteinExistence type="predicted"/>
<protein>
    <recommendedName>
        <fullName evidence="3">WXG100 family type VII secretion target</fullName>
    </recommendedName>
</protein>
<evidence type="ECO:0000313" key="2">
    <source>
        <dbReference type="Proteomes" id="UP000252586"/>
    </source>
</evidence>
<organism evidence="1 2">
    <name type="scientific">Nocardia puris</name>
    <dbReference type="NCBI Taxonomy" id="208602"/>
    <lineage>
        <taxon>Bacteria</taxon>
        <taxon>Bacillati</taxon>
        <taxon>Actinomycetota</taxon>
        <taxon>Actinomycetes</taxon>
        <taxon>Mycobacteriales</taxon>
        <taxon>Nocardiaceae</taxon>
        <taxon>Nocardia</taxon>
    </lineage>
</organism>
<evidence type="ECO:0000313" key="1">
    <source>
        <dbReference type="EMBL" id="RBO88934.1"/>
    </source>
</evidence>
<dbReference type="STRING" id="1210090.GCA_001613185_02213"/>